<name>A0A8H6NSL7_9PEZI</name>
<feature type="compositionally biased region" description="Polar residues" evidence="1">
    <location>
        <begin position="68"/>
        <end position="87"/>
    </location>
</feature>
<dbReference type="Proteomes" id="UP000639643">
    <property type="component" value="Unassembled WGS sequence"/>
</dbReference>
<evidence type="ECO:0000313" key="2">
    <source>
        <dbReference type="EMBL" id="KAF6841857.1"/>
    </source>
</evidence>
<reference evidence="2" key="1">
    <citation type="journal article" date="2020" name="Phytopathology">
        <title>Genome Sequence Resources of Colletotrichum truncatum, C. plurivorum, C. musicola, and C. sojae: Four Species Pathogenic to Soybean (Glycine max).</title>
        <authorList>
            <person name="Rogerio F."/>
            <person name="Boufleur T.R."/>
            <person name="Ciampi-Guillardi M."/>
            <person name="Sukno S.A."/>
            <person name="Thon M.R."/>
            <person name="Massola Junior N.S."/>
            <person name="Baroncelli R."/>
        </authorList>
    </citation>
    <scope>NUCLEOTIDE SEQUENCE</scope>
    <source>
        <strain evidence="2">LFN0074</strain>
    </source>
</reference>
<dbReference type="EMBL" id="WIGM01000082">
    <property type="protein sequence ID" value="KAF6841857.1"/>
    <property type="molecule type" value="Genomic_DNA"/>
</dbReference>
<feature type="compositionally biased region" description="Low complexity" evidence="1">
    <location>
        <begin position="6"/>
        <end position="19"/>
    </location>
</feature>
<sequence>MHQSSRKQSSSSSRGSGSRRSSESCDSYETYESQSTTPTSYYASTEASVKEAKTVSNKFQPLPEEDISPSTSNCLRSSVDTLDSSVASEEELELKRDIDMDSFDEHHEIPPLPPYYRDIVDDVRPSTPQDFAQLFPSMNRLSIRHDEFTPDGNMNLRVDTVAPGRRPFAMQLFHLRMYDLSRREFSLRRYCRDSGREVCNSKRKYIESTSEERPTLQRSLSSAFKTLSVRRPPSRTNSGGSVSNSKAKETAQRPDSSSSSRDGDDDPSAFFRRSASFEPKPKTRPVPSNTVKLEFSNYARVDVSRRGGKNNKRYEFEWWGHKYQWKRVLDKNLGVVSFHLVKDGNNAADAAVAHIVPETRSPNQVYDDESAGGWVPPCHMWISDRSIVKAVTDVADVIVATGLMALVDDCIKERWQTKKVHRIPVPLTSKTVDVEGPRAFMQHIFQRRGSDQQSSPLRLRQRPISTY</sequence>
<comment type="caution">
    <text evidence="2">The sequence shown here is derived from an EMBL/GenBank/DDBJ whole genome shotgun (WGS) entry which is preliminary data.</text>
</comment>
<dbReference type="AlphaFoldDB" id="A0A8H6NSL7"/>
<accession>A0A8H6NSL7</accession>
<feature type="compositionally biased region" description="Polar residues" evidence="1">
    <location>
        <begin position="25"/>
        <end position="47"/>
    </location>
</feature>
<feature type="region of interest" description="Disordered" evidence="1">
    <location>
        <begin position="1"/>
        <end position="88"/>
    </location>
</feature>
<organism evidence="2 3">
    <name type="scientific">Colletotrichum musicola</name>
    <dbReference type="NCBI Taxonomy" id="2175873"/>
    <lineage>
        <taxon>Eukaryota</taxon>
        <taxon>Fungi</taxon>
        <taxon>Dikarya</taxon>
        <taxon>Ascomycota</taxon>
        <taxon>Pezizomycotina</taxon>
        <taxon>Sordariomycetes</taxon>
        <taxon>Hypocreomycetidae</taxon>
        <taxon>Glomerellales</taxon>
        <taxon>Glomerellaceae</taxon>
        <taxon>Colletotrichum</taxon>
        <taxon>Colletotrichum orchidearum species complex</taxon>
    </lineage>
</organism>
<proteinExistence type="predicted"/>
<feature type="compositionally biased region" description="Polar residues" evidence="1">
    <location>
        <begin position="216"/>
        <end position="225"/>
    </location>
</feature>
<feature type="compositionally biased region" description="Polar residues" evidence="1">
    <location>
        <begin position="234"/>
        <end position="245"/>
    </location>
</feature>
<evidence type="ECO:0000256" key="1">
    <source>
        <dbReference type="SAM" id="MobiDB-lite"/>
    </source>
</evidence>
<feature type="compositionally biased region" description="Basic and acidic residues" evidence="1">
    <location>
        <begin position="206"/>
        <end position="215"/>
    </location>
</feature>
<gene>
    <name evidence="2" type="ORF">CMUS01_03399</name>
</gene>
<protein>
    <submittedName>
        <fullName evidence="2">Uncharacterized protein</fullName>
    </submittedName>
</protein>
<keyword evidence="3" id="KW-1185">Reference proteome</keyword>
<feature type="region of interest" description="Disordered" evidence="1">
    <location>
        <begin position="206"/>
        <end position="289"/>
    </location>
</feature>
<dbReference type="OrthoDB" id="5317787at2759"/>
<evidence type="ECO:0000313" key="3">
    <source>
        <dbReference type="Proteomes" id="UP000639643"/>
    </source>
</evidence>
<feature type="region of interest" description="Disordered" evidence="1">
    <location>
        <begin position="447"/>
        <end position="467"/>
    </location>
</feature>